<dbReference type="PROSITE" id="PS01282">
    <property type="entry name" value="BIR_REPEAT_1"/>
    <property type="match status" value="1"/>
</dbReference>
<dbReference type="GO" id="GO:0051726">
    <property type="term" value="P:regulation of cell cycle"/>
    <property type="evidence" value="ECO:0007669"/>
    <property type="project" value="TreeGrafter"/>
</dbReference>
<evidence type="ECO:0000256" key="2">
    <source>
        <dbReference type="ARBA" id="ARBA00022703"/>
    </source>
</evidence>
<evidence type="ECO:0000259" key="9">
    <source>
        <dbReference type="PROSITE" id="PS50089"/>
    </source>
</evidence>
<evidence type="ECO:0000256" key="8">
    <source>
        <dbReference type="SAM" id="SignalP"/>
    </source>
</evidence>
<dbReference type="InterPro" id="IPR011029">
    <property type="entry name" value="DEATH-like_dom_sf"/>
</dbReference>
<dbReference type="GO" id="GO:0006915">
    <property type="term" value="P:apoptotic process"/>
    <property type="evidence" value="ECO:0007669"/>
    <property type="project" value="UniProtKB-KW"/>
</dbReference>
<dbReference type="PANTHER" id="PTHR10044">
    <property type="entry name" value="INHIBITOR OF APOPTOSIS"/>
    <property type="match status" value="1"/>
</dbReference>
<reference evidence="10" key="1">
    <citation type="submission" date="2020-11" db="EMBL/GenBank/DDBJ databases">
        <authorList>
            <person name="Tran Van P."/>
        </authorList>
    </citation>
    <scope>NUCLEOTIDE SEQUENCE</scope>
</reference>
<sequence length="750" mass="83788">MTGGIVSATMAPVLLATAMVSQTADRDGGNSPHKGAGEEVSSVHDFTNLNSHEHEESNSTMTSEDLSEMQGSVEIHLPDGEMKYELNRLLTFWNYPSMAPVKPLLLARAGLCYTGSALATKCFTCGIIIEDWLQGDDPNNKHLFKNSDCDFVNLRMENITIEENLQNMEPGTRIIAKDYEKRTEAVATSTQVTLKGGSPFQSSTWPLHESSVLESDHAAPSTSEGRFNSLYREPSKPSPSNGYSHAKVVLARLIQKYKNLGVRNLKSESDRLKTFHDWPLIYIRPRDLAKSGFFFLLDRDRVQCVFCRVIIGEWEEGDEPEVEHRQHSVRCPFIRQLPVGNVPIISALTRRNDYCGNMPVEPTSRSPAFASNHRDHDYGHRGYDVCGTFTIEQLHGPQQGVRQTGSSSRVTLRGGSPQDLERLGIQKYGEPHHPEYATEEARMRSFDSWPKSMPQRPKQLADAGLFYIGVSDHVKCFDCSGGLKDWEPEDDPWIEHTRWYPKCRYVNLVKGKEFIDDVHHRFPPNVPNHINWEAPNSLTSPGPQSPVDEEQVEQILHGEMGLRALDMGLDQGLVKQAIRHRLENAGLPFPRVENLIEETLHLQEQHRYVAEMEQNRSPSPQESELSLYDEETRLSGEDEAGMLAAATAGTSPGSGVSQETGYHSAEEATDTKDKDETSKSSPKKSKREPSEDEKTTPSESNLCKVCLDAEVGIVFLPCGHLVACPKCSVALSSCPICRTRIQGTVRTFLS</sequence>
<feature type="region of interest" description="Disordered" evidence="7">
    <location>
        <begin position="214"/>
        <end position="242"/>
    </location>
</feature>
<dbReference type="EMBL" id="CAJPEV010000037">
    <property type="protein sequence ID" value="CAG0879307.1"/>
    <property type="molecule type" value="Genomic_DNA"/>
</dbReference>
<accession>A0A7R8WYT2</accession>
<dbReference type="Gene3D" id="1.10.8.10">
    <property type="entry name" value="DNA helicase RuvA subunit, C-terminal domain"/>
    <property type="match status" value="1"/>
</dbReference>
<dbReference type="GO" id="GO:0008270">
    <property type="term" value="F:zinc ion binding"/>
    <property type="evidence" value="ECO:0007669"/>
    <property type="project" value="UniProtKB-KW"/>
</dbReference>
<dbReference type="AlphaFoldDB" id="A0A7R8WYT2"/>
<dbReference type="Pfam" id="PF00653">
    <property type="entry name" value="BIR"/>
    <property type="match status" value="3"/>
</dbReference>
<feature type="compositionally biased region" description="Basic and acidic residues" evidence="7">
    <location>
        <begin position="664"/>
        <end position="678"/>
    </location>
</feature>
<gene>
    <name evidence="10" type="ORF">DSTB1V02_LOCUS525</name>
</gene>
<dbReference type="OrthoDB" id="6381071at2759"/>
<comment type="similarity">
    <text evidence="1">Belongs to the IAP family.</text>
</comment>
<evidence type="ECO:0000256" key="5">
    <source>
        <dbReference type="ARBA" id="ARBA00022833"/>
    </source>
</evidence>
<evidence type="ECO:0000256" key="6">
    <source>
        <dbReference type="PROSITE-ProRule" id="PRU00175"/>
    </source>
</evidence>
<dbReference type="FunFam" id="1.10.1170.10:FF:000003">
    <property type="entry name" value="E3 ubiquitin-protein ligase XIAP"/>
    <property type="match status" value="1"/>
</dbReference>
<dbReference type="Pfam" id="PF13920">
    <property type="entry name" value="zf-C3HC4_3"/>
    <property type="match status" value="1"/>
</dbReference>
<evidence type="ECO:0000313" key="11">
    <source>
        <dbReference type="Proteomes" id="UP000677054"/>
    </source>
</evidence>
<keyword evidence="8" id="KW-0732">Signal</keyword>
<protein>
    <recommendedName>
        <fullName evidence="9">RING-type domain-containing protein</fullName>
    </recommendedName>
</protein>
<proteinExistence type="inferred from homology"/>
<keyword evidence="4 6" id="KW-0863">Zinc-finger</keyword>
<dbReference type="InterPro" id="IPR001370">
    <property type="entry name" value="BIR_rpt"/>
</dbReference>
<keyword evidence="2" id="KW-0053">Apoptosis</keyword>
<dbReference type="FunFam" id="1.10.1170.10:FF:000002">
    <property type="entry name" value="Baculoviral IAP repeat containing 7"/>
    <property type="match status" value="1"/>
</dbReference>
<dbReference type="Gene3D" id="1.10.533.10">
    <property type="entry name" value="Death Domain, Fas"/>
    <property type="match status" value="1"/>
</dbReference>
<feature type="region of interest" description="Disordered" evidence="7">
    <location>
        <begin position="647"/>
        <end position="699"/>
    </location>
</feature>
<feature type="signal peptide" evidence="8">
    <location>
        <begin position="1"/>
        <end position="16"/>
    </location>
</feature>
<feature type="chain" id="PRO_5036208913" description="RING-type domain-containing protein" evidence="8">
    <location>
        <begin position="17"/>
        <end position="750"/>
    </location>
</feature>
<dbReference type="GO" id="GO:0061630">
    <property type="term" value="F:ubiquitin protein ligase activity"/>
    <property type="evidence" value="ECO:0007669"/>
    <property type="project" value="TreeGrafter"/>
</dbReference>
<dbReference type="Proteomes" id="UP000677054">
    <property type="component" value="Unassembled WGS sequence"/>
</dbReference>
<dbReference type="SMART" id="SM00184">
    <property type="entry name" value="RING"/>
    <property type="match status" value="1"/>
</dbReference>
<dbReference type="CDD" id="cd16510">
    <property type="entry name" value="RING-HC_IAPs"/>
    <property type="match status" value="1"/>
</dbReference>
<dbReference type="InterPro" id="IPR001841">
    <property type="entry name" value="Znf_RING"/>
</dbReference>
<keyword evidence="5" id="KW-0862">Zinc</keyword>
<dbReference type="GO" id="GO:0005634">
    <property type="term" value="C:nucleus"/>
    <property type="evidence" value="ECO:0007669"/>
    <property type="project" value="TreeGrafter"/>
</dbReference>
<evidence type="ECO:0000256" key="3">
    <source>
        <dbReference type="ARBA" id="ARBA00022723"/>
    </source>
</evidence>
<dbReference type="EMBL" id="LR899554">
    <property type="protein sequence ID" value="CAD7240504.1"/>
    <property type="molecule type" value="Genomic_DNA"/>
</dbReference>
<dbReference type="GO" id="GO:0031398">
    <property type="term" value="P:positive regulation of protein ubiquitination"/>
    <property type="evidence" value="ECO:0007669"/>
    <property type="project" value="TreeGrafter"/>
</dbReference>
<feature type="region of interest" description="Disordered" evidence="7">
    <location>
        <begin position="397"/>
        <end position="416"/>
    </location>
</feature>
<evidence type="ECO:0000313" key="10">
    <source>
        <dbReference type="EMBL" id="CAD7240504.1"/>
    </source>
</evidence>
<dbReference type="SMART" id="SM00238">
    <property type="entry name" value="BIR"/>
    <property type="match status" value="3"/>
</dbReference>
<dbReference type="InterPro" id="IPR050784">
    <property type="entry name" value="IAP"/>
</dbReference>
<organism evidence="10">
    <name type="scientific">Darwinula stevensoni</name>
    <dbReference type="NCBI Taxonomy" id="69355"/>
    <lineage>
        <taxon>Eukaryota</taxon>
        <taxon>Metazoa</taxon>
        <taxon>Ecdysozoa</taxon>
        <taxon>Arthropoda</taxon>
        <taxon>Crustacea</taxon>
        <taxon>Oligostraca</taxon>
        <taxon>Ostracoda</taxon>
        <taxon>Podocopa</taxon>
        <taxon>Podocopida</taxon>
        <taxon>Darwinulocopina</taxon>
        <taxon>Darwinuloidea</taxon>
        <taxon>Darwinulidae</taxon>
        <taxon>Darwinula</taxon>
    </lineage>
</organism>
<feature type="domain" description="RING-type" evidence="9">
    <location>
        <begin position="703"/>
        <end position="738"/>
    </location>
</feature>
<dbReference type="GO" id="GO:0043027">
    <property type="term" value="F:cysteine-type endopeptidase inhibitor activity involved in apoptotic process"/>
    <property type="evidence" value="ECO:0007669"/>
    <property type="project" value="TreeGrafter"/>
</dbReference>
<keyword evidence="3" id="KW-0479">Metal-binding</keyword>
<dbReference type="CDD" id="cd00022">
    <property type="entry name" value="BIR"/>
    <property type="match status" value="3"/>
</dbReference>
<keyword evidence="11" id="KW-1185">Reference proteome</keyword>
<dbReference type="SUPFAM" id="SSF57924">
    <property type="entry name" value="Inhibitor of apoptosis (IAP) repeat"/>
    <property type="match status" value="3"/>
</dbReference>
<evidence type="ECO:0000256" key="7">
    <source>
        <dbReference type="SAM" id="MobiDB-lite"/>
    </source>
</evidence>
<dbReference type="PROSITE" id="PS50089">
    <property type="entry name" value="ZF_RING_2"/>
    <property type="match status" value="1"/>
</dbReference>
<dbReference type="GO" id="GO:0005737">
    <property type="term" value="C:cytoplasm"/>
    <property type="evidence" value="ECO:0007669"/>
    <property type="project" value="TreeGrafter"/>
</dbReference>
<feature type="compositionally biased region" description="Basic and acidic residues" evidence="7">
    <location>
        <begin position="687"/>
        <end position="696"/>
    </location>
</feature>
<dbReference type="PANTHER" id="PTHR10044:SF139">
    <property type="entry name" value="DEATH-ASSOCIATED INHIBITOR OF APOPTOSIS 2"/>
    <property type="match status" value="1"/>
</dbReference>
<name>A0A7R8WYT2_9CRUS</name>
<feature type="compositionally biased region" description="Polar residues" evidence="7">
    <location>
        <begin position="400"/>
        <end position="410"/>
    </location>
</feature>
<dbReference type="PROSITE" id="PS50143">
    <property type="entry name" value="BIR_REPEAT_2"/>
    <property type="match status" value="3"/>
</dbReference>
<dbReference type="Gene3D" id="1.10.1170.10">
    <property type="entry name" value="Inhibitor Of Apoptosis Protein (2mihbC-IAP-1), Chain A"/>
    <property type="match status" value="4"/>
</dbReference>
<dbReference type="GO" id="GO:0043066">
    <property type="term" value="P:negative regulation of apoptotic process"/>
    <property type="evidence" value="ECO:0007669"/>
    <property type="project" value="TreeGrafter"/>
</dbReference>
<evidence type="ECO:0000256" key="4">
    <source>
        <dbReference type="ARBA" id="ARBA00022771"/>
    </source>
</evidence>
<evidence type="ECO:0000256" key="1">
    <source>
        <dbReference type="ARBA" id="ARBA00006672"/>
    </source>
</evidence>